<feature type="transmembrane region" description="Helical" evidence="1">
    <location>
        <begin position="12"/>
        <end position="31"/>
    </location>
</feature>
<reference evidence="3" key="1">
    <citation type="journal article" date="2019" name="Int. J. Syst. Evol. Microbiol.">
        <title>The Global Catalogue of Microorganisms (GCM) 10K type strain sequencing project: providing services to taxonomists for standard genome sequencing and annotation.</title>
        <authorList>
            <consortium name="The Broad Institute Genomics Platform"/>
            <consortium name="The Broad Institute Genome Sequencing Center for Infectious Disease"/>
            <person name="Wu L."/>
            <person name="Ma J."/>
        </authorList>
    </citation>
    <scope>NUCLEOTIDE SEQUENCE [LARGE SCALE GENOMIC DNA]</scope>
    <source>
        <strain evidence="3">JCM 31920</strain>
    </source>
</reference>
<dbReference type="InterPro" id="IPR043502">
    <property type="entry name" value="DNA/RNA_pol_sf"/>
</dbReference>
<dbReference type="Proteomes" id="UP001501508">
    <property type="component" value="Unassembled WGS sequence"/>
</dbReference>
<dbReference type="EMBL" id="BAABEY010000018">
    <property type="protein sequence ID" value="GAA4437544.1"/>
    <property type="molecule type" value="Genomic_DNA"/>
</dbReference>
<sequence>MFDLNPHNLLDAWWQHLLMILVSAVLGYIIGYRQGMSAINKIEDHLARLGVELEKCRKSLVVVQPDLIVAALTRTDDLKLIEGIGPKIERLLNAAGIKNFAQLSAASAVSLREILDKAGPAFQIHDPSTWPAQSKLAHEGKWAELEKWQEELDGGVEP</sequence>
<gene>
    <name evidence="2" type="ORF">GCM10023091_16920</name>
</gene>
<keyword evidence="1" id="KW-1133">Transmembrane helix</keyword>
<evidence type="ECO:0000313" key="3">
    <source>
        <dbReference type="Proteomes" id="UP001501508"/>
    </source>
</evidence>
<keyword evidence="3" id="KW-1185">Reference proteome</keyword>
<dbReference type="RefSeq" id="WP_345027989.1">
    <property type="nucleotide sequence ID" value="NZ_BAABEY010000018.1"/>
</dbReference>
<dbReference type="SUPFAM" id="SSF56672">
    <property type="entry name" value="DNA/RNA polymerases"/>
    <property type="match status" value="1"/>
</dbReference>
<proteinExistence type="predicted"/>
<comment type="caution">
    <text evidence="2">The sequence shown here is derived from an EMBL/GenBank/DDBJ whole genome shotgun (WGS) entry which is preliminary data.</text>
</comment>
<protein>
    <submittedName>
        <fullName evidence="2">Helix-hairpin-helix domain-containing protein</fullName>
    </submittedName>
</protein>
<organism evidence="2 3">
    <name type="scientific">Ravibacter arvi</name>
    <dbReference type="NCBI Taxonomy" id="2051041"/>
    <lineage>
        <taxon>Bacteria</taxon>
        <taxon>Pseudomonadati</taxon>
        <taxon>Bacteroidota</taxon>
        <taxon>Cytophagia</taxon>
        <taxon>Cytophagales</taxon>
        <taxon>Spirosomataceae</taxon>
        <taxon>Ravibacter</taxon>
    </lineage>
</organism>
<dbReference type="Gene3D" id="1.10.150.20">
    <property type="entry name" value="5' to 3' exonuclease, C-terminal subdomain"/>
    <property type="match status" value="1"/>
</dbReference>
<keyword evidence="1" id="KW-0812">Transmembrane</keyword>
<evidence type="ECO:0000256" key="1">
    <source>
        <dbReference type="SAM" id="Phobius"/>
    </source>
</evidence>
<evidence type="ECO:0000313" key="2">
    <source>
        <dbReference type="EMBL" id="GAA4437544.1"/>
    </source>
</evidence>
<accession>A0ABP8LUW5</accession>
<keyword evidence="1" id="KW-0472">Membrane</keyword>
<name>A0ABP8LUW5_9BACT</name>